<evidence type="ECO:0000313" key="2">
    <source>
        <dbReference type="EMBL" id="NNU34145.1"/>
    </source>
</evidence>
<keyword evidence="1" id="KW-0472">Membrane</keyword>
<proteinExistence type="predicted"/>
<accession>A0ABX1W566</accession>
<reference evidence="2 3" key="1">
    <citation type="submission" date="2020-05" db="EMBL/GenBank/DDBJ databases">
        <authorList>
            <person name="Khan S.A."/>
            <person name="Jeon C.O."/>
            <person name="Chun B.H."/>
        </authorList>
    </citation>
    <scope>NUCLEOTIDE SEQUENCE [LARGE SCALE GENOMIC DNA]</scope>
    <source>
        <strain evidence="2 3">S1162</strain>
    </source>
</reference>
<dbReference type="Proteomes" id="UP000566071">
    <property type="component" value="Unassembled WGS sequence"/>
</dbReference>
<feature type="transmembrane region" description="Helical" evidence="1">
    <location>
        <begin position="36"/>
        <end position="55"/>
    </location>
</feature>
<keyword evidence="3" id="KW-1185">Reference proteome</keyword>
<comment type="caution">
    <text evidence="2">The sequence shown here is derived from an EMBL/GenBank/DDBJ whole genome shotgun (WGS) entry which is preliminary data.</text>
</comment>
<dbReference type="RefSeq" id="WP_175269830.1">
    <property type="nucleotide sequence ID" value="NZ_JABFCR010000033.1"/>
</dbReference>
<protein>
    <recommendedName>
        <fullName evidence="4">LPXTG cell wall anchor domain-containing protein</fullName>
    </recommendedName>
</protein>
<gene>
    <name evidence="2" type="ORF">HK413_08275</name>
</gene>
<dbReference type="EMBL" id="JABFCR010000033">
    <property type="protein sequence ID" value="NNU34145.1"/>
    <property type="molecule type" value="Genomic_DNA"/>
</dbReference>
<evidence type="ECO:0008006" key="4">
    <source>
        <dbReference type="Google" id="ProtNLM"/>
    </source>
</evidence>
<name>A0ABX1W566_9SPHI</name>
<keyword evidence="1" id="KW-0812">Transmembrane</keyword>
<evidence type="ECO:0000313" key="3">
    <source>
        <dbReference type="Proteomes" id="UP000566071"/>
    </source>
</evidence>
<evidence type="ECO:0000256" key="1">
    <source>
        <dbReference type="SAM" id="Phobius"/>
    </source>
</evidence>
<sequence>MKVKPKDISTIVILNKNKQGTKTIQIRTRHLTSLKYYAMTPAGVLALLVGAIVLLQKNIAHRRLKNNCCLPR</sequence>
<organism evidence="2 3">
    <name type="scientific">Mucilaginibacter humi</name>
    <dbReference type="NCBI Taxonomy" id="2732510"/>
    <lineage>
        <taxon>Bacteria</taxon>
        <taxon>Pseudomonadati</taxon>
        <taxon>Bacteroidota</taxon>
        <taxon>Sphingobacteriia</taxon>
        <taxon>Sphingobacteriales</taxon>
        <taxon>Sphingobacteriaceae</taxon>
        <taxon>Mucilaginibacter</taxon>
    </lineage>
</organism>
<keyword evidence="1" id="KW-1133">Transmembrane helix</keyword>